<name>A0A813GSG7_POLGL</name>
<evidence type="ECO:0000313" key="4">
    <source>
        <dbReference type="Proteomes" id="UP000654075"/>
    </source>
</evidence>
<feature type="compositionally biased region" description="Acidic residues" evidence="1">
    <location>
        <begin position="273"/>
        <end position="299"/>
    </location>
</feature>
<evidence type="ECO:0000256" key="1">
    <source>
        <dbReference type="SAM" id="MobiDB-lite"/>
    </source>
</evidence>
<dbReference type="PROSITE" id="PS50994">
    <property type="entry name" value="INTEGRASE"/>
    <property type="match status" value="1"/>
</dbReference>
<accession>A0A813GSG7</accession>
<feature type="compositionally biased region" description="Acidic residues" evidence="1">
    <location>
        <begin position="972"/>
        <end position="1008"/>
    </location>
</feature>
<proteinExistence type="predicted"/>
<dbReference type="InterPro" id="IPR001584">
    <property type="entry name" value="Integrase_cat-core"/>
</dbReference>
<dbReference type="Proteomes" id="UP000654075">
    <property type="component" value="Unassembled WGS sequence"/>
</dbReference>
<dbReference type="OrthoDB" id="1712839at2759"/>
<feature type="domain" description="Integrase catalytic" evidence="2">
    <location>
        <begin position="1079"/>
        <end position="1251"/>
    </location>
</feature>
<dbReference type="GO" id="GO:0003676">
    <property type="term" value="F:nucleic acid binding"/>
    <property type="evidence" value="ECO:0007669"/>
    <property type="project" value="InterPro"/>
</dbReference>
<protein>
    <recommendedName>
        <fullName evidence="2">Integrase catalytic domain-containing protein</fullName>
    </recommendedName>
</protein>
<dbReference type="InterPro" id="IPR036397">
    <property type="entry name" value="RNaseH_sf"/>
</dbReference>
<organism evidence="3 4">
    <name type="scientific">Polarella glacialis</name>
    <name type="common">Dinoflagellate</name>
    <dbReference type="NCBI Taxonomy" id="89957"/>
    <lineage>
        <taxon>Eukaryota</taxon>
        <taxon>Sar</taxon>
        <taxon>Alveolata</taxon>
        <taxon>Dinophyceae</taxon>
        <taxon>Suessiales</taxon>
        <taxon>Suessiaceae</taxon>
        <taxon>Polarella</taxon>
    </lineage>
</organism>
<sequence length="2101" mass="231294">MAIFKKDDHKREIPAWDGHPAGWLTYVDEVKNWLLGDPLDVPYSIAARLVQKLSGPAKRIGNAMSDVELMPEPPVAQALPAAQARAEATRVPDGEGDFEMPDRPSAASRGAAAAPMPVLPAQDTLVQTRARLTAGVTRLIAKLSALQPKAPVQKGLTMREFTGTTKYWRRPGERVTDFIPRWDEGECRERLLSSLPDEHFNRELLKEKAIQFFPEMHVSEPRFRQGQQQPQSGFAARPPNPLNRRPWSRKFVPRSGQQRTTFETGLHETWADVQDDPDGSEADGEDAVPPETGDDDLEFDVDPADLQGVIRQELDALATEIEATGIDLTDLEAGSVESAASTLAAISDAFATVRDVRSRLKGKGKGKGKGKKSNLPPLSGQWMPPRLPGPSSRQPDDQPAVDHPIHRHPGKQPVSFRETIAFQKANTYCKVCGLKGHWAGDPQCAHRVSLADVGDVWDSLTCSVSYLADAEAASVFAVGPQADDNRGVADTACALSVCGARWWSVYADTLAMYGLSDLVTQTCCHERFRFGNGGLLTSALRINAPVVVAGTPPLVIEFCVVDSELLPLLLGRDFFEVTGALQAIFDQDTKALPQRLQSRVPPAQYLREVVAHMDFPLAQASVQAAGIDLPQPHHSVGPCVSCSLPSSRQMCSSCHSLVCYRCAVGRLCPACAYGVPVIPADDGCESLQVQEWRPLKTGLQRQLDAGQRQMRALRQMGLRPQILRQVLYADAARQVHSALSSAVHQAGKPPLLIEWRCDPNSELGQEFAAQGGHVLRLCLPDYDMSLQENVDLVVDYAAKWSQAGHDVHFWFSLPCTAWCAWQFVNANAAGPAELEALEEKRCQSRRMPSLAISALQQVVGLPHVTASFEWPETCIGCSIPEIAPLLDMLQVNCRFDGCRDAVCDRQRRRLKKPWRVQTTVSSLPRILGKRCLRNHIHGETRGLAAVLSGFYTPALVRAITQGLLGSTAFPVETEDPLDEPDEPDVPDVPDDPMDQDPDPDDEPGDDAEQLPAPPLRLPEQPESDPQVLLRALKQLRRNLGHPEARALARAIRIAGGSHQAIRMALDFKCPSCARVAEPRPSLPAQLRDRRRQFGDGVAVDLFTLSDTAGAAKTFLNCVDLASRYQIVCAVGSKSPAVVLQAFAQCWLIPFGIPQIVICDMGGEFNREFSEELSLYGCGVKTTAAVSPTQNAICERLGGGWKLRARAVCDEMSLDFNLPAYLQWLCAAIIWATNCQVNQSGYSPSQWVLGRGLNLPRSLRSPDLALHSRAQDDPTFARRLGIQAAAQRSLAGLRYSRALSRAFLARPRAESSEPSQLHFDVGDEVLFWRGVGRRKAKHSLWSFRWMGPAIVIGREKQNIWVSFRGAALKCDPRHCRHALPDELVPWSELLEEAGQEEEQPPFPPASPDDGPSKRQYFDMTSGVGRRLRALVAGWAVPGSDNVECRMRQATFRKAEVDVQPPVRPPAQPLEQKPLPQLIPDDEEEPPPQYGPIRFQQGGSTASSSLYDMLTAMATEWGTWQEFKANKPCAVGMLKRFRREKPDLRIIGMANGPDMATRCPQCVSSCPLYLVLIAASQSGWTLSFHDAAAAFLQSTGIDRLLLLRMPVRQPPPGVLPGEETGLEKGFYVLHGPDGPRMLVSTHVDDLAVARIVDDPELANLLAALERELHLRTESLPATYCGKFVQATPQSFCITQPRGLSRLEYLQLLPERRRMSDAPLTADEQTAYRSVVGQLLWLATQSRPDLAFEVSKAAQLFSTATVQTLLQLNPQIKHAMTEPSLGITIRRGLIDLRTASVVAYGDSAFANMPGEKSQYGVTVCLTHQVPEFVTGDFSLGVLWTWVSATVKRVVRSTLAAEAYAVSEAAEFAQMMCQLLTEITQPVAVGAAPQTLKALEQCSAQRPVMVITDSQNLASTVGKDATAVADKRLRIVVAMLRELFASPGCTLQWRPTCLMMADPLTKQDQSPKTINWECRGVESKSTAIQVQERRSLATNSLALSPRQYQDSPQFCKVPDMPVLLGSPRERPLTMCSVQEIKKVPEVYSVPAIDMLPSIPKYPQQFQRSKSEGQDKLKDFCWSSMSIPVVRTFIHFGTPQHLKRTRSNSV</sequence>
<keyword evidence="4" id="KW-1185">Reference proteome</keyword>
<comment type="caution">
    <text evidence="3">The sequence shown here is derived from an EMBL/GenBank/DDBJ whole genome shotgun (WGS) entry which is preliminary data.</text>
</comment>
<feature type="region of interest" description="Disordered" evidence="1">
    <location>
        <begin position="970"/>
        <end position="1024"/>
    </location>
</feature>
<dbReference type="InterPro" id="IPR012337">
    <property type="entry name" value="RNaseH-like_sf"/>
</dbReference>
<dbReference type="GO" id="GO:0015074">
    <property type="term" value="P:DNA integration"/>
    <property type="evidence" value="ECO:0007669"/>
    <property type="project" value="InterPro"/>
</dbReference>
<dbReference type="SUPFAM" id="SSF53098">
    <property type="entry name" value="Ribonuclease H-like"/>
    <property type="match status" value="1"/>
</dbReference>
<dbReference type="Gene3D" id="3.30.420.10">
    <property type="entry name" value="Ribonuclease H-like superfamily/Ribonuclease H"/>
    <property type="match status" value="1"/>
</dbReference>
<feature type="region of interest" description="Disordered" evidence="1">
    <location>
        <begin position="89"/>
        <end position="113"/>
    </location>
</feature>
<feature type="compositionally biased region" description="Low complexity" evidence="1">
    <location>
        <begin position="103"/>
        <end position="113"/>
    </location>
</feature>
<gene>
    <name evidence="3" type="ORF">PGLA1383_LOCUS42851</name>
</gene>
<feature type="region of interest" description="Disordered" evidence="1">
    <location>
        <begin position="1454"/>
        <end position="1495"/>
    </location>
</feature>
<dbReference type="EMBL" id="CAJNNV010028830">
    <property type="protein sequence ID" value="CAE8625872.1"/>
    <property type="molecule type" value="Genomic_DNA"/>
</dbReference>
<feature type="region of interest" description="Disordered" evidence="1">
    <location>
        <begin position="1391"/>
        <end position="1414"/>
    </location>
</feature>
<feature type="region of interest" description="Disordered" evidence="1">
    <location>
        <begin position="222"/>
        <end position="299"/>
    </location>
</feature>
<reference evidence="3" key="1">
    <citation type="submission" date="2021-02" db="EMBL/GenBank/DDBJ databases">
        <authorList>
            <person name="Dougan E. K."/>
            <person name="Rhodes N."/>
            <person name="Thang M."/>
            <person name="Chan C."/>
        </authorList>
    </citation>
    <scope>NUCLEOTIDE SEQUENCE</scope>
</reference>
<evidence type="ECO:0000259" key="2">
    <source>
        <dbReference type="PROSITE" id="PS50994"/>
    </source>
</evidence>
<evidence type="ECO:0000313" key="3">
    <source>
        <dbReference type="EMBL" id="CAE8625872.1"/>
    </source>
</evidence>
<feature type="region of interest" description="Disordered" evidence="1">
    <location>
        <begin position="359"/>
        <end position="413"/>
    </location>
</feature>
<feature type="compositionally biased region" description="Basic residues" evidence="1">
    <location>
        <begin position="359"/>
        <end position="372"/>
    </location>
</feature>